<gene>
    <name evidence="1" type="ORF">AJ78_05938</name>
</gene>
<proteinExistence type="predicted"/>
<dbReference type="EMBL" id="LGRN01000284">
    <property type="protein sequence ID" value="OJD13616.1"/>
    <property type="molecule type" value="Genomic_DNA"/>
</dbReference>
<keyword evidence="2" id="KW-1185">Reference proteome</keyword>
<sequence length="87" mass="10037">MGRLRGSRAKNSDCVFHVVRVSETMQKVKVEAIARVRRKVVQMQMRKKKRVGSEVLEKRFEEETVDVNVEMGLDDEEREGGKGSEED</sequence>
<accession>A0A1J9PAR4</accession>
<reference evidence="1 2" key="1">
    <citation type="submission" date="2015-07" db="EMBL/GenBank/DDBJ databases">
        <title>Emmonsia species relationships and genome sequence.</title>
        <authorList>
            <consortium name="The Broad Institute Genomics Platform"/>
            <person name="Cuomo C.A."/>
            <person name="Munoz J.F."/>
            <person name="Imamovic A."/>
            <person name="Priest M.E."/>
            <person name="Young S."/>
            <person name="Clay O.K."/>
            <person name="McEwen J.G."/>
        </authorList>
    </citation>
    <scope>NUCLEOTIDE SEQUENCE [LARGE SCALE GENOMIC DNA]</scope>
    <source>
        <strain evidence="1 2">UAMH 9510</strain>
    </source>
</reference>
<protein>
    <submittedName>
        <fullName evidence="1">Uncharacterized protein</fullName>
    </submittedName>
</protein>
<dbReference type="STRING" id="1447872.A0A1J9PAR4"/>
<evidence type="ECO:0000313" key="1">
    <source>
        <dbReference type="EMBL" id="OJD13616.1"/>
    </source>
</evidence>
<name>A0A1J9PAR4_9EURO</name>
<dbReference type="VEuPathDB" id="FungiDB:AJ78_05938"/>
<comment type="caution">
    <text evidence="1">The sequence shown here is derived from an EMBL/GenBank/DDBJ whole genome shotgun (WGS) entry which is preliminary data.</text>
</comment>
<organism evidence="1 2">
    <name type="scientific">Emergomyces pasteurianus Ep9510</name>
    <dbReference type="NCBI Taxonomy" id="1447872"/>
    <lineage>
        <taxon>Eukaryota</taxon>
        <taxon>Fungi</taxon>
        <taxon>Dikarya</taxon>
        <taxon>Ascomycota</taxon>
        <taxon>Pezizomycotina</taxon>
        <taxon>Eurotiomycetes</taxon>
        <taxon>Eurotiomycetidae</taxon>
        <taxon>Onygenales</taxon>
        <taxon>Ajellomycetaceae</taxon>
        <taxon>Emergomyces</taxon>
    </lineage>
</organism>
<dbReference type="AlphaFoldDB" id="A0A1J9PAR4"/>
<dbReference type="Proteomes" id="UP000182235">
    <property type="component" value="Unassembled WGS sequence"/>
</dbReference>
<evidence type="ECO:0000313" key="2">
    <source>
        <dbReference type="Proteomes" id="UP000182235"/>
    </source>
</evidence>